<keyword evidence="1" id="KW-0808">Transferase</keyword>
<dbReference type="PANTHER" id="PTHR21342">
    <property type="entry name" value="PHOSPHOPANTETHEINE ADENYLYLTRANSFERASE"/>
    <property type="match status" value="1"/>
</dbReference>
<dbReference type="EMBL" id="BMYK01000012">
    <property type="protein sequence ID" value="GHC89915.1"/>
    <property type="molecule type" value="Genomic_DNA"/>
</dbReference>
<dbReference type="InterPro" id="IPR004821">
    <property type="entry name" value="Cyt_trans-like"/>
</dbReference>
<organism evidence="4 5">
    <name type="scientific">Pseudorhodoferax aquiterrae</name>
    <dbReference type="NCBI Taxonomy" id="747304"/>
    <lineage>
        <taxon>Bacteria</taxon>
        <taxon>Pseudomonadati</taxon>
        <taxon>Pseudomonadota</taxon>
        <taxon>Betaproteobacteria</taxon>
        <taxon>Burkholderiales</taxon>
        <taxon>Comamonadaceae</taxon>
    </lineage>
</organism>
<dbReference type="RefSeq" id="WP_229882939.1">
    <property type="nucleotide sequence ID" value="NZ_BMYK01000012.1"/>
</dbReference>
<evidence type="ECO:0000313" key="5">
    <source>
        <dbReference type="Proteomes" id="UP000626210"/>
    </source>
</evidence>
<dbReference type="Pfam" id="PF00293">
    <property type="entry name" value="NUDIX"/>
    <property type="match status" value="1"/>
</dbReference>
<name>A0ABQ3G6D1_9BURK</name>
<dbReference type="Pfam" id="PF01467">
    <property type="entry name" value="CTP_transf_like"/>
    <property type="match status" value="1"/>
</dbReference>
<sequence length="348" mass="38739">MSVPIHELAVCIGRFQPFHLGHRSVLQQALAQARRCLVLLGSAHQARTPAQPWTWQERAEMLCQALPEELRERLDVQPLRDHHDEQRWADSVRARVAASLPGGGSVLLAGHFKDASSAWIRDFPQWKLWAVPGFGAYDARTVRDALLGAGPGGAQAALLRMAPLLHANTQEFLRDWLDQGHLPALAAEWQALARGRAEWAGSPYPPVFVTVDAVIRCQGRVLLIRRGQAPGLGLLAVPGGFLEQRDTVYQSAVRELEEETGLAMLEPALRQCLKAVTVFDRPDRSQRGRVITHAHYFDLGDRALPAVQAGDDARDAQWVPIDQLAELEPQFHDDHFQMLDHFLGVLRP</sequence>
<dbReference type="Proteomes" id="UP000626210">
    <property type="component" value="Unassembled WGS sequence"/>
</dbReference>
<proteinExistence type="predicted"/>
<evidence type="ECO:0000313" key="4">
    <source>
        <dbReference type="EMBL" id="GHC89915.1"/>
    </source>
</evidence>
<dbReference type="Gene3D" id="3.90.79.10">
    <property type="entry name" value="Nucleoside Triphosphate Pyrophosphohydrolase"/>
    <property type="match status" value="1"/>
</dbReference>
<dbReference type="CDD" id="cd18873">
    <property type="entry name" value="NUDIX_NadM_like"/>
    <property type="match status" value="1"/>
</dbReference>
<evidence type="ECO:0000256" key="1">
    <source>
        <dbReference type="ARBA" id="ARBA00022679"/>
    </source>
</evidence>
<keyword evidence="2" id="KW-0548">Nucleotidyltransferase</keyword>
<dbReference type="PROSITE" id="PS51462">
    <property type="entry name" value="NUDIX"/>
    <property type="match status" value="1"/>
</dbReference>
<dbReference type="InterPro" id="IPR000086">
    <property type="entry name" value="NUDIX_hydrolase_dom"/>
</dbReference>
<reference evidence="5" key="1">
    <citation type="journal article" date="2019" name="Int. J. Syst. Evol. Microbiol.">
        <title>The Global Catalogue of Microorganisms (GCM) 10K type strain sequencing project: providing services to taxonomists for standard genome sequencing and annotation.</title>
        <authorList>
            <consortium name="The Broad Institute Genomics Platform"/>
            <consortium name="The Broad Institute Genome Sequencing Center for Infectious Disease"/>
            <person name="Wu L."/>
            <person name="Ma J."/>
        </authorList>
    </citation>
    <scope>NUCLEOTIDE SEQUENCE [LARGE SCALE GENOMIC DNA]</scope>
    <source>
        <strain evidence="5">KCTC 23314</strain>
    </source>
</reference>
<comment type="caution">
    <text evidence="4">The sequence shown here is derived from an EMBL/GenBank/DDBJ whole genome shotgun (WGS) entry which is preliminary data.</text>
</comment>
<dbReference type="InterPro" id="IPR015797">
    <property type="entry name" value="NUDIX_hydrolase-like_dom_sf"/>
</dbReference>
<dbReference type="InterPro" id="IPR014729">
    <property type="entry name" value="Rossmann-like_a/b/a_fold"/>
</dbReference>
<dbReference type="Gene3D" id="3.40.50.620">
    <property type="entry name" value="HUPs"/>
    <property type="match status" value="1"/>
</dbReference>
<evidence type="ECO:0000256" key="2">
    <source>
        <dbReference type="ARBA" id="ARBA00022695"/>
    </source>
</evidence>
<gene>
    <name evidence="4" type="ORF">GCM10007320_38020</name>
</gene>
<dbReference type="SUPFAM" id="SSF52374">
    <property type="entry name" value="Nucleotidylyl transferase"/>
    <property type="match status" value="1"/>
</dbReference>
<feature type="domain" description="Nudix hydrolase" evidence="3">
    <location>
        <begin position="206"/>
        <end position="342"/>
    </location>
</feature>
<dbReference type="SUPFAM" id="SSF55811">
    <property type="entry name" value="Nudix"/>
    <property type="match status" value="1"/>
</dbReference>
<accession>A0ABQ3G6D1</accession>
<protein>
    <submittedName>
        <fullName evidence="4">ADP-ribose pyrophosphatase</fullName>
    </submittedName>
</protein>
<keyword evidence="5" id="KW-1185">Reference proteome</keyword>
<dbReference type="NCBIfam" id="TIGR00125">
    <property type="entry name" value="cyt_tran_rel"/>
    <property type="match status" value="1"/>
</dbReference>
<dbReference type="PANTHER" id="PTHR21342:SF0">
    <property type="entry name" value="BIFUNCTIONAL NMN ADENYLYLTRANSFERASE_NUDIX HYDROLASE"/>
    <property type="match status" value="1"/>
</dbReference>
<evidence type="ECO:0000259" key="3">
    <source>
        <dbReference type="PROSITE" id="PS51462"/>
    </source>
</evidence>